<dbReference type="PANTHER" id="PTHR30244">
    <property type="entry name" value="TRANSAMINASE"/>
    <property type="match status" value="1"/>
</dbReference>
<evidence type="ECO:0000256" key="4">
    <source>
        <dbReference type="PIRSR" id="PIRSR000390-2"/>
    </source>
</evidence>
<dbReference type="Proteomes" id="UP000008721">
    <property type="component" value="Chromosome"/>
</dbReference>
<protein>
    <recommendedName>
        <fullName evidence="2">UDP-4-amino-4,6-dideoxy-N-acetyl-beta-L-altrosamine transaminase</fullName>
        <ecNumber evidence="2">2.6.1.92</ecNumber>
    </recommendedName>
</protein>
<dbReference type="EMBL" id="CP002355">
    <property type="protein sequence ID" value="ADR32818.1"/>
    <property type="molecule type" value="Genomic_DNA"/>
</dbReference>
<name>E4TXC1_SULKY</name>
<keyword evidence="4 5" id="KW-0663">Pyridoxal phosphate</keyword>
<reference evidence="6 7" key="1">
    <citation type="journal article" date="2012" name="Stand. Genomic Sci.">
        <title>Complete genome sequence of the sulfur compounds oxidizing chemolithoautotroph Sulfuricurvum kujiense type strain (YK-1(T)).</title>
        <authorList>
            <person name="Han C."/>
            <person name="Kotsyurbenko O."/>
            <person name="Chertkov O."/>
            <person name="Held B."/>
            <person name="Lapidus A."/>
            <person name="Nolan M."/>
            <person name="Lucas S."/>
            <person name="Hammon N."/>
            <person name="Deshpande S."/>
            <person name="Cheng J.F."/>
            <person name="Tapia R."/>
            <person name="Goodwin L.A."/>
            <person name="Pitluck S."/>
            <person name="Liolios K."/>
            <person name="Pagani I."/>
            <person name="Ivanova N."/>
            <person name="Mavromatis K."/>
            <person name="Mikhailova N."/>
            <person name="Pati A."/>
            <person name="Chen A."/>
            <person name="Palaniappan K."/>
            <person name="Land M."/>
            <person name="Hauser L."/>
            <person name="Chang Y.J."/>
            <person name="Jeffries C.D."/>
            <person name="Brambilla E.M."/>
            <person name="Rohde M."/>
            <person name="Spring S."/>
            <person name="Sikorski J."/>
            <person name="Goker M."/>
            <person name="Woyke T."/>
            <person name="Bristow J."/>
            <person name="Eisen J.A."/>
            <person name="Markowitz V."/>
            <person name="Hugenholtz P."/>
            <person name="Kyrpides N.C."/>
            <person name="Klenk H.P."/>
            <person name="Detter J.C."/>
        </authorList>
    </citation>
    <scope>NUCLEOTIDE SEQUENCE [LARGE SCALE GENOMIC DNA]</scope>
    <source>
        <strain evidence="7">ATCC BAA-921 / DSM 16994 / JCM 11577 / YK-1</strain>
    </source>
</reference>
<feature type="modified residue" description="N6-(pyridoxal phosphate)lysine" evidence="4">
    <location>
        <position position="179"/>
    </location>
</feature>
<dbReference type="AlphaFoldDB" id="E4TXC1"/>
<dbReference type="Gene3D" id="3.90.1150.10">
    <property type="entry name" value="Aspartate Aminotransferase, domain 1"/>
    <property type="match status" value="1"/>
</dbReference>
<dbReference type="RefSeq" id="WP_013459015.1">
    <property type="nucleotide sequence ID" value="NC_014762.1"/>
</dbReference>
<dbReference type="SUPFAM" id="SSF53383">
    <property type="entry name" value="PLP-dependent transferases"/>
    <property type="match status" value="1"/>
</dbReference>
<gene>
    <name evidence="6" type="ordered locus">Sulku_0151</name>
</gene>
<evidence type="ECO:0000256" key="3">
    <source>
        <dbReference type="PIRSR" id="PIRSR000390-1"/>
    </source>
</evidence>
<sequence>MIPYSTQFIEEDDIAAVVDVLKSSHLTQGAKVEEFEAAIAEYVGARFCVAFNSATSALLGAYAVAEIGENDEIITTPISFVATSNMAIALGAKPVFCDVKTDGNIDESLIESLITPRTRALVPVDFAGKPVAIEAIKAIAKKHNLLVIEDSSHALGSGIGTQRIGSFADMTIFSFHAIKPITTGEGGAVVTNDEAFAQKLKLFRSHGIIKKQLWNSDMVSLGHNFRLTEFAAALGLSQLHKLDRFLATRNEIARYYDERFAGHKLFATIAIDADEQSARHLYPLLLSPALHCSKEDVFTELQTRGLGVQVHYKPIYQNSFYKERFGEQRLANTEHFYKSSLSIPCHQKMSMEDARIVADTVLEVMEHYSHRECSF</sequence>
<dbReference type="EC" id="2.6.1.92" evidence="2"/>
<dbReference type="CDD" id="cd00616">
    <property type="entry name" value="AHBA_syn"/>
    <property type="match status" value="1"/>
</dbReference>
<feature type="active site" description="Proton acceptor" evidence="3">
    <location>
        <position position="179"/>
    </location>
</feature>
<organism evidence="6 7">
    <name type="scientific">Sulfuricurvum kujiense (strain ATCC BAA-921 / DSM 16994 / JCM 11577 / YK-1)</name>
    <dbReference type="NCBI Taxonomy" id="709032"/>
    <lineage>
        <taxon>Bacteria</taxon>
        <taxon>Pseudomonadati</taxon>
        <taxon>Campylobacterota</taxon>
        <taxon>Epsilonproteobacteria</taxon>
        <taxon>Campylobacterales</taxon>
        <taxon>Sulfurimonadaceae</taxon>
        <taxon>Sulfuricurvum</taxon>
    </lineage>
</organism>
<dbReference type="NCBIfam" id="TIGR03588">
    <property type="entry name" value="PseC"/>
    <property type="match status" value="1"/>
</dbReference>
<dbReference type="GO" id="GO:0008483">
    <property type="term" value="F:transaminase activity"/>
    <property type="evidence" value="ECO:0007669"/>
    <property type="project" value="TreeGrafter"/>
</dbReference>
<dbReference type="KEGG" id="sku:Sulku_0151"/>
<keyword evidence="7" id="KW-1185">Reference proteome</keyword>
<evidence type="ECO:0000313" key="7">
    <source>
        <dbReference type="Proteomes" id="UP000008721"/>
    </source>
</evidence>
<dbReference type="GO" id="GO:0030170">
    <property type="term" value="F:pyridoxal phosphate binding"/>
    <property type="evidence" value="ECO:0007669"/>
    <property type="project" value="TreeGrafter"/>
</dbReference>
<proteinExistence type="inferred from homology"/>
<evidence type="ECO:0000256" key="1">
    <source>
        <dbReference type="ARBA" id="ARBA00037999"/>
    </source>
</evidence>
<dbReference type="InterPro" id="IPR015422">
    <property type="entry name" value="PyrdxlP-dep_Trfase_small"/>
</dbReference>
<dbReference type="InterPro" id="IPR015421">
    <property type="entry name" value="PyrdxlP-dep_Trfase_major"/>
</dbReference>
<dbReference type="eggNOG" id="COG0399">
    <property type="taxonomic scope" value="Bacteria"/>
</dbReference>
<dbReference type="OrthoDB" id="5342089at2"/>
<dbReference type="InterPro" id="IPR015424">
    <property type="entry name" value="PyrdxlP-dep_Trfase"/>
</dbReference>
<dbReference type="Pfam" id="PF01041">
    <property type="entry name" value="DegT_DnrJ_EryC1"/>
    <property type="match status" value="1"/>
</dbReference>
<dbReference type="PANTHER" id="PTHR30244:SF34">
    <property type="entry name" value="DTDP-4-AMINO-4,6-DIDEOXYGALACTOSE TRANSAMINASE"/>
    <property type="match status" value="1"/>
</dbReference>
<dbReference type="Gene3D" id="3.40.640.10">
    <property type="entry name" value="Type I PLP-dependent aspartate aminotransferase-like (Major domain)"/>
    <property type="match status" value="1"/>
</dbReference>
<evidence type="ECO:0000313" key="6">
    <source>
        <dbReference type="EMBL" id="ADR32818.1"/>
    </source>
</evidence>
<evidence type="ECO:0000256" key="2">
    <source>
        <dbReference type="NCBIfam" id="TIGR03588"/>
    </source>
</evidence>
<dbReference type="InterPro" id="IPR000653">
    <property type="entry name" value="DegT/StrS_aminotransferase"/>
</dbReference>
<dbReference type="PIRSF" id="PIRSF000390">
    <property type="entry name" value="PLP_StrS"/>
    <property type="match status" value="1"/>
</dbReference>
<dbReference type="STRING" id="709032.Sulku_0151"/>
<accession>E4TXC1</accession>
<dbReference type="InterPro" id="IPR020026">
    <property type="entry name" value="PseC"/>
</dbReference>
<dbReference type="HOGENOM" id="CLU_033332_0_3_7"/>
<comment type="similarity">
    <text evidence="1 5">Belongs to the DegT/DnrJ/EryC1 family.</text>
</comment>
<evidence type="ECO:0000256" key="5">
    <source>
        <dbReference type="RuleBase" id="RU004508"/>
    </source>
</evidence>
<dbReference type="GO" id="GO:0000271">
    <property type="term" value="P:polysaccharide biosynthetic process"/>
    <property type="evidence" value="ECO:0007669"/>
    <property type="project" value="TreeGrafter"/>
</dbReference>